<dbReference type="SUPFAM" id="SSF55781">
    <property type="entry name" value="GAF domain-like"/>
    <property type="match status" value="1"/>
</dbReference>
<dbReference type="RefSeq" id="WP_088553644.1">
    <property type="nucleotide sequence ID" value="NZ_BDGJ01000064.1"/>
</dbReference>
<feature type="domain" description="HTH iclR-type" evidence="4">
    <location>
        <begin position="2"/>
        <end position="66"/>
    </location>
</feature>
<dbReference type="EMBL" id="BDGJ01000064">
    <property type="protein sequence ID" value="GAW92244.1"/>
    <property type="molecule type" value="Genomic_DNA"/>
</dbReference>
<dbReference type="InterPro" id="IPR050707">
    <property type="entry name" value="HTH_MetabolicPath_Reg"/>
</dbReference>
<dbReference type="PROSITE" id="PS51078">
    <property type="entry name" value="ICLR_ED"/>
    <property type="match status" value="1"/>
</dbReference>
<dbReference type="OrthoDB" id="9791752at2"/>
<evidence type="ECO:0000259" key="5">
    <source>
        <dbReference type="PROSITE" id="PS51078"/>
    </source>
</evidence>
<dbReference type="GO" id="GO:0045892">
    <property type="term" value="P:negative regulation of DNA-templated transcription"/>
    <property type="evidence" value="ECO:0007669"/>
    <property type="project" value="TreeGrafter"/>
</dbReference>
<gene>
    <name evidence="6" type="ORF">KKC1_14020</name>
</gene>
<sequence>MASVIERAVTILKLLIPQGGIKEWGASEIAYRSGIPVGTVHRILLELKKHGLVAQNDVTKKFRLGLLLMELGFIARENLSIMETAKPVLKNLMEKTKETAHLTIQDGYEGVLIDKIETMYELRTVQPIGMRTPLTRGALKKAILAFLPSDEINDIIEKHEKAKNRPQIMSELEDIRLKGYAISFGEVTCGTAAIATPVFDFQGKVVASIGIMGPATRFTQEEIPQKIKYVMEAGALLTKNIRGHDRVKRN</sequence>
<keyword evidence="3" id="KW-0804">Transcription</keyword>
<evidence type="ECO:0000313" key="6">
    <source>
        <dbReference type="EMBL" id="GAW92244.1"/>
    </source>
</evidence>
<evidence type="ECO:0000256" key="3">
    <source>
        <dbReference type="ARBA" id="ARBA00023163"/>
    </source>
</evidence>
<dbReference type="PANTHER" id="PTHR30136:SF24">
    <property type="entry name" value="HTH-TYPE TRANSCRIPTIONAL REPRESSOR ALLR"/>
    <property type="match status" value="1"/>
</dbReference>
<comment type="caution">
    <text evidence="6">The sequence shown here is derived from an EMBL/GenBank/DDBJ whole genome shotgun (WGS) entry which is preliminary data.</text>
</comment>
<keyword evidence="2" id="KW-0238">DNA-binding</keyword>
<dbReference type="Proteomes" id="UP000197032">
    <property type="component" value="Unassembled WGS sequence"/>
</dbReference>
<dbReference type="PROSITE" id="PS51077">
    <property type="entry name" value="HTH_ICLR"/>
    <property type="match status" value="1"/>
</dbReference>
<keyword evidence="7" id="KW-1185">Reference proteome</keyword>
<dbReference type="GO" id="GO:0003700">
    <property type="term" value="F:DNA-binding transcription factor activity"/>
    <property type="evidence" value="ECO:0007669"/>
    <property type="project" value="TreeGrafter"/>
</dbReference>
<evidence type="ECO:0000259" key="4">
    <source>
        <dbReference type="PROSITE" id="PS51077"/>
    </source>
</evidence>
<dbReference type="SUPFAM" id="SSF46785">
    <property type="entry name" value="Winged helix' DNA-binding domain"/>
    <property type="match status" value="1"/>
</dbReference>
<dbReference type="InterPro" id="IPR014757">
    <property type="entry name" value="Tscrpt_reg_IclR_C"/>
</dbReference>
<organism evidence="6 7">
    <name type="scientific">Calderihabitans maritimus</name>
    <dbReference type="NCBI Taxonomy" id="1246530"/>
    <lineage>
        <taxon>Bacteria</taxon>
        <taxon>Bacillati</taxon>
        <taxon>Bacillota</taxon>
        <taxon>Clostridia</taxon>
        <taxon>Neomoorellales</taxon>
        <taxon>Calderihabitantaceae</taxon>
        <taxon>Calderihabitans</taxon>
    </lineage>
</organism>
<accession>A0A1Z5HRV1</accession>
<feature type="domain" description="IclR-ED" evidence="5">
    <location>
        <begin position="67"/>
        <end position="243"/>
    </location>
</feature>
<dbReference type="InterPro" id="IPR036390">
    <property type="entry name" value="WH_DNA-bd_sf"/>
</dbReference>
<dbReference type="InterPro" id="IPR005471">
    <property type="entry name" value="Tscrpt_reg_IclR_N"/>
</dbReference>
<keyword evidence="1" id="KW-0805">Transcription regulation</keyword>
<evidence type="ECO:0000313" key="7">
    <source>
        <dbReference type="Proteomes" id="UP000197032"/>
    </source>
</evidence>
<evidence type="ECO:0000256" key="2">
    <source>
        <dbReference type="ARBA" id="ARBA00023125"/>
    </source>
</evidence>
<dbReference type="Pfam" id="PF01614">
    <property type="entry name" value="IclR_C"/>
    <property type="match status" value="1"/>
</dbReference>
<reference evidence="7" key="1">
    <citation type="journal article" date="2017" name="Appl. Environ. Microbiol.">
        <title>Genomic analysis of Calderihabitans maritimus KKC1, a thermophilic hydrogenogenic carboxydotrophic bacterium isolated from marine sediment.</title>
        <authorList>
            <person name="Omae K."/>
            <person name="Yoneda Y."/>
            <person name="Fukuyama Y."/>
            <person name="Yoshida T."/>
            <person name="Sako Y."/>
        </authorList>
    </citation>
    <scope>NUCLEOTIDE SEQUENCE [LARGE SCALE GENOMIC DNA]</scope>
    <source>
        <strain evidence="7">KKC1</strain>
    </source>
</reference>
<evidence type="ECO:0000256" key="1">
    <source>
        <dbReference type="ARBA" id="ARBA00023015"/>
    </source>
</evidence>
<dbReference type="InterPro" id="IPR036388">
    <property type="entry name" value="WH-like_DNA-bd_sf"/>
</dbReference>
<dbReference type="Gene3D" id="1.10.10.10">
    <property type="entry name" value="Winged helix-like DNA-binding domain superfamily/Winged helix DNA-binding domain"/>
    <property type="match status" value="1"/>
</dbReference>
<dbReference type="GO" id="GO:0003677">
    <property type="term" value="F:DNA binding"/>
    <property type="evidence" value="ECO:0007669"/>
    <property type="project" value="UniProtKB-KW"/>
</dbReference>
<dbReference type="Pfam" id="PF09339">
    <property type="entry name" value="HTH_IclR"/>
    <property type="match status" value="1"/>
</dbReference>
<proteinExistence type="predicted"/>
<name>A0A1Z5HRV1_9FIRM</name>
<dbReference type="Gene3D" id="3.30.450.40">
    <property type="match status" value="1"/>
</dbReference>
<dbReference type="InterPro" id="IPR029016">
    <property type="entry name" value="GAF-like_dom_sf"/>
</dbReference>
<dbReference type="AlphaFoldDB" id="A0A1Z5HRV1"/>
<protein>
    <submittedName>
        <fullName evidence="6">IclR family transcriptional regulator</fullName>
    </submittedName>
</protein>
<dbReference type="PANTHER" id="PTHR30136">
    <property type="entry name" value="HELIX-TURN-HELIX TRANSCRIPTIONAL REGULATOR, ICLR FAMILY"/>
    <property type="match status" value="1"/>
</dbReference>
<dbReference type="SMART" id="SM00346">
    <property type="entry name" value="HTH_ICLR"/>
    <property type="match status" value="1"/>
</dbReference>